<proteinExistence type="predicted"/>
<protein>
    <submittedName>
        <fullName evidence="1">Carbon monoxide dehydrogenase</fullName>
    </submittedName>
</protein>
<dbReference type="Pfam" id="PF06240">
    <property type="entry name" value="COXG"/>
    <property type="match status" value="1"/>
</dbReference>
<dbReference type="InterPro" id="IPR010419">
    <property type="entry name" value="CO_DH_gsu"/>
</dbReference>
<dbReference type="PANTHER" id="PTHR38588">
    <property type="entry name" value="BLL0334 PROTEIN"/>
    <property type="match status" value="1"/>
</dbReference>
<dbReference type="Proteomes" id="UP000651120">
    <property type="component" value="Unassembled WGS sequence"/>
</dbReference>
<dbReference type="AlphaFoldDB" id="A0A832SIM0"/>
<dbReference type="CDD" id="cd05018">
    <property type="entry name" value="CoxG"/>
    <property type="match status" value="1"/>
</dbReference>
<accession>A0A832SIM0</accession>
<dbReference type="InterPro" id="IPR023393">
    <property type="entry name" value="START-like_dom_sf"/>
</dbReference>
<dbReference type="OMA" id="WKFAGEA"/>
<comment type="caution">
    <text evidence="1">The sequence shown here is derived from an EMBL/GenBank/DDBJ whole genome shotgun (WGS) entry which is preliminary data.</text>
</comment>
<dbReference type="GeneID" id="1465628"/>
<sequence>MKVDESGQFHVDKPPAKVVELLTKPEVVARLIPGVSKVEKAGDEYVGEAVVKLGHLSGKMATRFKYAEVRDDGVVITGRATGMQTTADFKIEVAVKPSGGGSLVDWRFQGEARGLAATLAPSVVKGALRKMAEEAAQNLAQYINSLQ</sequence>
<dbReference type="SUPFAM" id="SSF55961">
    <property type="entry name" value="Bet v1-like"/>
    <property type="match status" value="1"/>
</dbReference>
<dbReference type="PANTHER" id="PTHR38588:SF1">
    <property type="entry name" value="BLL0334 PROTEIN"/>
    <property type="match status" value="1"/>
</dbReference>
<evidence type="ECO:0000313" key="2">
    <source>
        <dbReference type="Proteomes" id="UP000651120"/>
    </source>
</evidence>
<reference evidence="1" key="1">
    <citation type="journal article" date="2020" name="bioRxiv">
        <title>A rank-normalized archaeal taxonomy based on genome phylogeny resolves widespread incomplete and uneven classifications.</title>
        <authorList>
            <person name="Rinke C."/>
            <person name="Chuvochina M."/>
            <person name="Mussig A.J."/>
            <person name="Chaumeil P.-A."/>
            <person name="Waite D.W."/>
            <person name="Whitman W.B."/>
            <person name="Parks D.H."/>
            <person name="Hugenholtz P."/>
        </authorList>
    </citation>
    <scope>NUCLEOTIDE SEQUENCE</scope>
    <source>
        <strain evidence="1">UBA8839</strain>
    </source>
</reference>
<name>A0A832SIM0_9CREN</name>
<dbReference type="Gene3D" id="3.30.530.20">
    <property type="match status" value="1"/>
</dbReference>
<evidence type="ECO:0000313" key="1">
    <source>
        <dbReference type="EMBL" id="HII47673.1"/>
    </source>
</evidence>
<dbReference type="EMBL" id="DUJP01000032">
    <property type="protein sequence ID" value="HII47673.1"/>
    <property type="molecule type" value="Genomic_DNA"/>
</dbReference>
<gene>
    <name evidence="1" type="ORF">HA333_09630</name>
</gene>
<organism evidence="1 2">
    <name type="scientific">Pyrobaculum aerophilum</name>
    <dbReference type="NCBI Taxonomy" id="13773"/>
    <lineage>
        <taxon>Archaea</taxon>
        <taxon>Thermoproteota</taxon>
        <taxon>Thermoprotei</taxon>
        <taxon>Thermoproteales</taxon>
        <taxon>Thermoproteaceae</taxon>
        <taxon>Pyrobaculum</taxon>
    </lineage>
</organism>
<dbReference type="RefSeq" id="WP_011007862.1">
    <property type="nucleotide sequence ID" value="NZ_DAIOPL010000048.1"/>
</dbReference>